<dbReference type="Gene3D" id="2.40.70.10">
    <property type="entry name" value="Acid Proteases"/>
    <property type="match status" value="1"/>
</dbReference>
<accession>A0A1E1WV44</accession>
<dbReference type="EMBL" id="GDQN01000169">
    <property type="protein sequence ID" value="JAT90885.1"/>
    <property type="molecule type" value="Transcribed_RNA"/>
</dbReference>
<feature type="non-terminal residue" evidence="1">
    <location>
        <position position="217"/>
    </location>
</feature>
<protein>
    <recommendedName>
        <fullName evidence="2">Peptidase A2 domain-containing protein</fullName>
    </recommendedName>
</protein>
<proteinExistence type="predicted"/>
<evidence type="ECO:0000313" key="1">
    <source>
        <dbReference type="EMBL" id="JAT90885.1"/>
    </source>
</evidence>
<dbReference type="SUPFAM" id="SSF56672">
    <property type="entry name" value="DNA/RNA polymerases"/>
    <property type="match status" value="1"/>
</dbReference>
<dbReference type="AlphaFoldDB" id="A0A1E1WV44"/>
<dbReference type="InterPro" id="IPR043502">
    <property type="entry name" value="DNA/RNA_pol_sf"/>
</dbReference>
<gene>
    <name evidence="1" type="ORF">g.6326</name>
</gene>
<dbReference type="InterPro" id="IPR021109">
    <property type="entry name" value="Peptidase_aspartic_dom_sf"/>
</dbReference>
<evidence type="ECO:0008006" key="2">
    <source>
        <dbReference type="Google" id="ProtNLM"/>
    </source>
</evidence>
<dbReference type="CDD" id="cd00303">
    <property type="entry name" value="retropepsin_like"/>
    <property type="match status" value="1"/>
</dbReference>
<name>A0A1E1WV44_PECGO</name>
<dbReference type="OrthoDB" id="3863715at2759"/>
<sequence length="217" mass="24722">IFHGVNKEFQVKKPEKLVLLNKFSVNSLFDTGSDCNLMARSVCSKIGSEIIDEKITMTGLGECQVCSMGKVYVEMLVDDNVYNNVVFHLVPDEVMPYDVILGQEFLSGVTMIMNAGVVTLRNDNWIGNIDSFAGSTEVDVAHVQDISIRNEVMQCVQEYQPTQEEEAPIQLKIILKDDIPIRQRPRRLSLMEQQVVEEQVDEWLRKGIIRLRMRGKD</sequence>
<dbReference type="SUPFAM" id="SSF50630">
    <property type="entry name" value="Acid proteases"/>
    <property type="match status" value="1"/>
</dbReference>
<organism evidence="1">
    <name type="scientific">Pectinophora gossypiella</name>
    <name type="common">Cotton pink bollworm</name>
    <name type="synonym">Depressaria gossypiella</name>
    <dbReference type="NCBI Taxonomy" id="13191"/>
    <lineage>
        <taxon>Eukaryota</taxon>
        <taxon>Metazoa</taxon>
        <taxon>Ecdysozoa</taxon>
        <taxon>Arthropoda</taxon>
        <taxon>Hexapoda</taxon>
        <taxon>Insecta</taxon>
        <taxon>Pterygota</taxon>
        <taxon>Neoptera</taxon>
        <taxon>Endopterygota</taxon>
        <taxon>Lepidoptera</taxon>
        <taxon>Glossata</taxon>
        <taxon>Ditrysia</taxon>
        <taxon>Gelechioidea</taxon>
        <taxon>Gelechiidae</taxon>
        <taxon>Apatetrinae</taxon>
        <taxon>Pectinophora</taxon>
    </lineage>
</organism>
<dbReference type="GO" id="GO:0071897">
    <property type="term" value="P:DNA biosynthetic process"/>
    <property type="evidence" value="ECO:0007669"/>
    <property type="project" value="UniProtKB-ARBA"/>
</dbReference>
<feature type="non-terminal residue" evidence="1">
    <location>
        <position position="1"/>
    </location>
</feature>
<dbReference type="Gene3D" id="3.10.10.10">
    <property type="entry name" value="HIV Type 1 Reverse Transcriptase, subunit A, domain 1"/>
    <property type="match status" value="1"/>
</dbReference>
<reference evidence="1" key="1">
    <citation type="submission" date="2015-09" db="EMBL/GenBank/DDBJ databases">
        <title>De novo assembly of Pectinophora gossypiella (Pink Bollworm) gut transcriptome.</title>
        <authorList>
            <person name="Tassone E.E."/>
        </authorList>
    </citation>
    <scope>NUCLEOTIDE SEQUENCE</scope>
</reference>